<gene>
    <name evidence="1" type="ORF">B0H16DRAFT_1463716</name>
</gene>
<sequence length="595" mass="64948">MNPTSAPSSYIKCSIPPYESPVLESILTILSDIATEISDTQTVWGVGGIHPSEYQSLPVRGKNALVIKSIRNSLRADGYFAGWSRLSALCSQIALLSALVTDVLTCIRVYESMRPAPQRPAHEPTSTPFHMTITRATKLHDSVHHVAPKNIGSKAWVNSEEYLSVYPTWSNTCFGLLPPCPIFVWLGSQRKTIARADLDKCDSLMLSGTVDFDLDRIDSCKGWFSAAVEIARRNIATVGTRMQGCALAALLNYDLQKHVRRIQEVWIAEGMGARNLGPHAINPADWIDTWVADSTGISGNGYEGPARYKQSKAGIFTTLMVCNTHDLLYDRATSNLMSSVMYADAAGITKANLHCIFLTSCADQIARRLLCNAPAGEPLFGDNAFVTTAAWAGFGERNRSWERFVKYSRQIVRSSSVEAATIAEHAVQQLVLADCDLVDIAETWAKPWGIIPLLAGMLPDLCSGCMASFHEVLLASTSDTISAIEGLPADIVERRAVARAAAIRRTAIFATSEECCDMCACRIGCWADGVSYTVLTALMDDEKQTLSSEWLLQCYAVWTVMTSPVDVPTVLSGFDLCCEVIQDNGAMGERDVLDC</sequence>
<dbReference type="EMBL" id="JARKIB010000091">
    <property type="protein sequence ID" value="KAJ7743385.1"/>
    <property type="molecule type" value="Genomic_DNA"/>
</dbReference>
<protein>
    <submittedName>
        <fullName evidence="1">Uncharacterized protein</fullName>
    </submittedName>
</protein>
<name>A0AAD7N2W7_9AGAR</name>
<keyword evidence="2" id="KW-1185">Reference proteome</keyword>
<accession>A0AAD7N2W7</accession>
<evidence type="ECO:0000313" key="2">
    <source>
        <dbReference type="Proteomes" id="UP001215598"/>
    </source>
</evidence>
<reference evidence="1" key="1">
    <citation type="submission" date="2023-03" db="EMBL/GenBank/DDBJ databases">
        <title>Massive genome expansion in bonnet fungi (Mycena s.s.) driven by repeated elements and novel gene families across ecological guilds.</title>
        <authorList>
            <consortium name="Lawrence Berkeley National Laboratory"/>
            <person name="Harder C.B."/>
            <person name="Miyauchi S."/>
            <person name="Viragh M."/>
            <person name="Kuo A."/>
            <person name="Thoen E."/>
            <person name="Andreopoulos B."/>
            <person name="Lu D."/>
            <person name="Skrede I."/>
            <person name="Drula E."/>
            <person name="Henrissat B."/>
            <person name="Morin E."/>
            <person name="Kohler A."/>
            <person name="Barry K."/>
            <person name="LaButti K."/>
            <person name="Morin E."/>
            <person name="Salamov A."/>
            <person name="Lipzen A."/>
            <person name="Mereny Z."/>
            <person name="Hegedus B."/>
            <person name="Baldrian P."/>
            <person name="Stursova M."/>
            <person name="Weitz H."/>
            <person name="Taylor A."/>
            <person name="Grigoriev I.V."/>
            <person name="Nagy L.G."/>
            <person name="Martin F."/>
            <person name="Kauserud H."/>
        </authorList>
    </citation>
    <scope>NUCLEOTIDE SEQUENCE</scope>
    <source>
        <strain evidence="1">CBHHK182m</strain>
    </source>
</reference>
<organism evidence="1 2">
    <name type="scientific">Mycena metata</name>
    <dbReference type="NCBI Taxonomy" id="1033252"/>
    <lineage>
        <taxon>Eukaryota</taxon>
        <taxon>Fungi</taxon>
        <taxon>Dikarya</taxon>
        <taxon>Basidiomycota</taxon>
        <taxon>Agaricomycotina</taxon>
        <taxon>Agaricomycetes</taxon>
        <taxon>Agaricomycetidae</taxon>
        <taxon>Agaricales</taxon>
        <taxon>Marasmiineae</taxon>
        <taxon>Mycenaceae</taxon>
        <taxon>Mycena</taxon>
    </lineage>
</organism>
<proteinExistence type="predicted"/>
<dbReference type="AlphaFoldDB" id="A0AAD7N2W7"/>
<dbReference type="Proteomes" id="UP001215598">
    <property type="component" value="Unassembled WGS sequence"/>
</dbReference>
<comment type="caution">
    <text evidence="1">The sequence shown here is derived from an EMBL/GenBank/DDBJ whole genome shotgun (WGS) entry which is preliminary data.</text>
</comment>
<evidence type="ECO:0000313" key="1">
    <source>
        <dbReference type="EMBL" id="KAJ7743385.1"/>
    </source>
</evidence>